<reference evidence="12" key="1">
    <citation type="submission" date="2025-08" db="UniProtKB">
        <authorList>
            <consortium name="RefSeq"/>
        </authorList>
    </citation>
    <scope>IDENTIFICATION</scope>
    <source>
        <tissue evidence="12">Gonads</tissue>
    </source>
</reference>
<evidence type="ECO:0000256" key="3">
    <source>
        <dbReference type="ARBA" id="ARBA00022606"/>
    </source>
</evidence>
<evidence type="ECO:0000256" key="9">
    <source>
        <dbReference type="ARBA" id="ARBA00023224"/>
    </source>
</evidence>
<dbReference type="AlphaFoldDB" id="A0A6J2Y849"/>
<keyword evidence="3" id="KW-0716">Sensory transduction</keyword>
<gene>
    <name evidence="12" type="primary">LOC115885289</name>
</gene>
<evidence type="ECO:0000256" key="2">
    <source>
        <dbReference type="ARBA" id="ARBA00022475"/>
    </source>
</evidence>
<accession>A0A6J2Y849</accession>
<evidence type="ECO:0000313" key="11">
    <source>
        <dbReference type="Proteomes" id="UP000504635"/>
    </source>
</evidence>
<dbReference type="GeneID" id="115885289"/>
<dbReference type="OrthoDB" id="7677057at2759"/>
<evidence type="ECO:0000256" key="1">
    <source>
        <dbReference type="ARBA" id="ARBA00004651"/>
    </source>
</evidence>
<dbReference type="InterPro" id="IPR004117">
    <property type="entry name" value="7tm6_olfct_rcpt"/>
</dbReference>
<evidence type="ECO:0000256" key="8">
    <source>
        <dbReference type="ARBA" id="ARBA00023170"/>
    </source>
</evidence>
<organism evidence="11 12">
    <name type="scientific">Sitophilus oryzae</name>
    <name type="common">Rice weevil</name>
    <name type="synonym">Curculio oryzae</name>
    <dbReference type="NCBI Taxonomy" id="7048"/>
    <lineage>
        <taxon>Eukaryota</taxon>
        <taxon>Metazoa</taxon>
        <taxon>Ecdysozoa</taxon>
        <taxon>Arthropoda</taxon>
        <taxon>Hexapoda</taxon>
        <taxon>Insecta</taxon>
        <taxon>Pterygota</taxon>
        <taxon>Neoptera</taxon>
        <taxon>Endopterygota</taxon>
        <taxon>Coleoptera</taxon>
        <taxon>Polyphaga</taxon>
        <taxon>Cucujiformia</taxon>
        <taxon>Curculionidae</taxon>
        <taxon>Dryophthorinae</taxon>
        <taxon>Sitophilus</taxon>
    </lineage>
</organism>
<keyword evidence="6 10" id="KW-1133">Transmembrane helix</keyword>
<dbReference type="PANTHER" id="PTHR21137">
    <property type="entry name" value="ODORANT RECEPTOR"/>
    <property type="match status" value="1"/>
</dbReference>
<protein>
    <submittedName>
        <fullName evidence="12">Uncharacterized protein LOC115885289</fullName>
    </submittedName>
</protein>
<dbReference type="GO" id="GO:0005886">
    <property type="term" value="C:plasma membrane"/>
    <property type="evidence" value="ECO:0007669"/>
    <property type="project" value="UniProtKB-SubCell"/>
</dbReference>
<evidence type="ECO:0000256" key="6">
    <source>
        <dbReference type="ARBA" id="ARBA00022989"/>
    </source>
</evidence>
<evidence type="ECO:0000313" key="12">
    <source>
        <dbReference type="RefSeq" id="XP_030760008.1"/>
    </source>
</evidence>
<dbReference type="KEGG" id="soy:115885289"/>
<name>A0A6J2Y849_SITOR</name>
<dbReference type="RefSeq" id="XP_030760008.1">
    <property type="nucleotide sequence ID" value="XM_030904148.1"/>
</dbReference>
<keyword evidence="2" id="KW-1003">Cell membrane</keyword>
<evidence type="ECO:0000256" key="10">
    <source>
        <dbReference type="SAM" id="Phobius"/>
    </source>
</evidence>
<dbReference type="Pfam" id="PF02949">
    <property type="entry name" value="7tm_6"/>
    <property type="match status" value="1"/>
</dbReference>
<feature type="transmembrane region" description="Helical" evidence="10">
    <location>
        <begin position="12"/>
        <end position="31"/>
    </location>
</feature>
<keyword evidence="4 10" id="KW-0812">Transmembrane</keyword>
<evidence type="ECO:0000256" key="4">
    <source>
        <dbReference type="ARBA" id="ARBA00022692"/>
    </source>
</evidence>
<keyword evidence="11" id="KW-1185">Reference proteome</keyword>
<evidence type="ECO:0000256" key="7">
    <source>
        <dbReference type="ARBA" id="ARBA00023136"/>
    </source>
</evidence>
<dbReference type="GO" id="GO:0005549">
    <property type="term" value="F:odorant binding"/>
    <property type="evidence" value="ECO:0007669"/>
    <property type="project" value="InterPro"/>
</dbReference>
<proteinExistence type="predicted"/>
<sequence length="100" mass="11596">MRQLSCRQKCYFNQNLNTLCINLFIFFYLSLNFADYIFQCPWQEASVKVQKTFMIMIMRSQKPLVVTIGPFGAMTTNTALMIMKAAYSYATVMVKGYQAD</sequence>
<keyword evidence="8" id="KW-0675">Receptor</keyword>
<dbReference type="GO" id="GO:0004984">
    <property type="term" value="F:olfactory receptor activity"/>
    <property type="evidence" value="ECO:0007669"/>
    <property type="project" value="InterPro"/>
</dbReference>
<keyword evidence="9" id="KW-0807">Transducer</keyword>
<dbReference type="GO" id="GO:0007165">
    <property type="term" value="P:signal transduction"/>
    <property type="evidence" value="ECO:0007669"/>
    <property type="project" value="UniProtKB-KW"/>
</dbReference>
<evidence type="ECO:0000256" key="5">
    <source>
        <dbReference type="ARBA" id="ARBA00022725"/>
    </source>
</evidence>
<keyword evidence="7 10" id="KW-0472">Membrane</keyword>
<dbReference type="PANTHER" id="PTHR21137:SF35">
    <property type="entry name" value="ODORANT RECEPTOR 19A-RELATED"/>
    <property type="match status" value="1"/>
</dbReference>
<dbReference type="Proteomes" id="UP000504635">
    <property type="component" value="Unplaced"/>
</dbReference>
<dbReference type="InParanoid" id="A0A6J2Y849"/>
<keyword evidence="5" id="KW-0552">Olfaction</keyword>
<comment type="subcellular location">
    <subcellularLocation>
        <location evidence="1">Cell membrane</location>
        <topology evidence="1">Multi-pass membrane protein</topology>
    </subcellularLocation>
</comment>